<dbReference type="AlphaFoldDB" id="A0A9E7FAC8"/>
<evidence type="ECO:0000313" key="9">
    <source>
        <dbReference type="Proteomes" id="UP001055439"/>
    </source>
</evidence>
<organism evidence="8 9">
    <name type="scientific">Musa troglodytarum</name>
    <name type="common">fe'i banana</name>
    <dbReference type="NCBI Taxonomy" id="320322"/>
    <lineage>
        <taxon>Eukaryota</taxon>
        <taxon>Viridiplantae</taxon>
        <taxon>Streptophyta</taxon>
        <taxon>Embryophyta</taxon>
        <taxon>Tracheophyta</taxon>
        <taxon>Spermatophyta</taxon>
        <taxon>Magnoliopsida</taxon>
        <taxon>Liliopsida</taxon>
        <taxon>Zingiberales</taxon>
        <taxon>Musaceae</taxon>
        <taxon>Musa</taxon>
    </lineage>
</organism>
<dbReference type="InterPro" id="IPR044810">
    <property type="entry name" value="WRKY_plant"/>
</dbReference>
<keyword evidence="3" id="KW-0238">DNA-binding</keyword>
<feature type="region of interest" description="Disordered" evidence="6">
    <location>
        <begin position="126"/>
        <end position="160"/>
    </location>
</feature>
<keyword evidence="9" id="KW-1185">Reference proteome</keyword>
<dbReference type="PROSITE" id="PS50811">
    <property type="entry name" value="WRKY"/>
    <property type="match status" value="1"/>
</dbReference>
<dbReference type="PANTHER" id="PTHR32096">
    <property type="entry name" value="WRKY TRANSCRIPTION FACTOR 30-RELATED-RELATED"/>
    <property type="match status" value="1"/>
</dbReference>
<evidence type="ECO:0000259" key="7">
    <source>
        <dbReference type="PROSITE" id="PS50811"/>
    </source>
</evidence>
<evidence type="ECO:0000256" key="6">
    <source>
        <dbReference type="SAM" id="MobiDB-lite"/>
    </source>
</evidence>
<dbReference type="InterPro" id="IPR036576">
    <property type="entry name" value="WRKY_dom_sf"/>
</dbReference>
<gene>
    <name evidence="8" type="ORF">MUK42_01579</name>
</gene>
<evidence type="ECO:0000256" key="3">
    <source>
        <dbReference type="ARBA" id="ARBA00023125"/>
    </source>
</evidence>
<name>A0A9E7FAC8_9LILI</name>
<protein>
    <submittedName>
        <fullName evidence="8">WRKY transcription factor</fullName>
    </submittedName>
</protein>
<feature type="compositionally biased region" description="Basic and acidic residues" evidence="6">
    <location>
        <begin position="1"/>
        <end position="17"/>
    </location>
</feature>
<dbReference type="Proteomes" id="UP001055439">
    <property type="component" value="Chromosome 3"/>
</dbReference>
<evidence type="ECO:0000313" key="8">
    <source>
        <dbReference type="EMBL" id="URD92890.1"/>
    </source>
</evidence>
<dbReference type="Pfam" id="PF03106">
    <property type="entry name" value="WRKY"/>
    <property type="match status" value="1"/>
</dbReference>
<dbReference type="EMBL" id="CP097505">
    <property type="protein sequence ID" value="URD92890.1"/>
    <property type="molecule type" value="Genomic_DNA"/>
</dbReference>
<dbReference type="GO" id="GO:0005634">
    <property type="term" value="C:nucleus"/>
    <property type="evidence" value="ECO:0007669"/>
    <property type="project" value="UniProtKB-SubCell"/>
</dbReference>
<sequence>MDAWKSEEDGGGDRELKPTPPLASSSSSCPKRSRLPVQKRVVSVTVGTKPPRAGEAFPPSDSWSWRKYGQKRIKGSPYPRGYYRCSSCKGCPARKQVECSRLDPTKLIVTYSFDHNHLCPLPMNGRHHQNRLPPPALPPIEEPAPPAHSGSRPLESTSEQEAKYPIVIGKNETLQLVDGGGLPWFSDVASVSTTSAGSDDLLYGSLHFSSDAATGSMAEEREAGPGEGDSLFAGLGELPEYSVVLRWGLTSGHTG</sequence>
<comment type="subcellular location">
    <subcellularLocation>
        <location evidence="1">Nucleus</location>
    </subcellularLocation>
</comment>
<dbReference type="Gene3D" id="2.20.25.80">
    <property type="entry name" value="WRKY domain"/>
    <property type="match status" value="1"/>
</dbReference>
<dbReference type="InterPro" id="IPR003657">
    <property type="entry name" value="WRKY_dom"/>
</dbReference>
<evidence type="ECO:0000256" key="1">
    <source>
        <dbReference type="ARBA" id="ARBA00004123"/>
    </source>
</evidence>
<evidence type="ECO:0000256" key="5">
    <source>
        <dbReference type="ARBA" id="ARBA00023242"/>
    </source>
</evidence>
<dbReference type="OrthoDB" id="726408at2759"/>
<proteinExistence type="predicted"/>
<keyword evidence="5" id="KW-0539">Nucleus</keyword>
<dbReference type="GO" id="GO:0003700">
    <property type="term" value="F:DNA-binding transcription factor activity"/>
    <property type="evidence" value="ECO:0007669"/>
    <property type="project" value="InterPro"/>
</dbReference>
<keyword evidence="2" id="KW-0805">Transcription regulation</keyword>
<dbReference type="PANTHER" id="PTHR32096:SF19">
    <property type="entry name" value="OS01G0750100 PROTEIN"/>
    <property type="match status" value="1"/>
</dbReference>
<feature type="domain" description="WRKY" evidence="7">
    <location>
        <begin position="60"/>
        <end position="120"/>
    </location>
</feature>
<reference evidence="8" key="1">
    <citation type="submission" date="2022-05" db="EMBL/GenBank/DDBJ databases">
        <title>The Musa troglodytarum L. genome provides insights into the mechanism of non-climacteric behaviour and enrichment of carotenoids.</title>
        <authorList>
            <person name="Wang J."/>
        </authorList>
    </citation>
    <scope>NUCLEOTIDE SEQUENCE</scope>
    <source>
        <tissue evidence="8">Leaf</tissue>
    </source>
</reference>
<dbReference type="SMART" id="SM00774">
    <property type="entry name" value="WRKY"/>
    <property type="match status" value="1"/>
</dbReference>
<dbReference type="PROSITE" id="PS51257">
    <property type="entry name" value="PROKAR_LIPOPROTEIN"/>
    <property type="match status" value="1"/>
</dbReference>
<accession>A0A9E7FAC8</accession>
<evidence type="ECO:0000256" key="2">
    <source>
        <dbReference type="ARBA" id="ARBA00023015"/>
    </source>
</evidence>
<feature type="compositionally biased region" description="Pro residues" evidence="6">
    <location>
        <begin position="132"/>
        <end position="146"/>
    </location>
</feature>
<dbReference type="GO" id="GO:0000976">
    <property type="term" value="F:transcription cis-regulatory region binding"/>
    <property type="evidence" value="ECO:0007669"/>
    <property type="project" value="TreeGrafter"/>
</dbReference>
<dbReference type="SUPFAM" id="SSF118290">
    <property type="entry name" value="WRKY DNA-binding domain"/>
    <property type="match status" value="1"/>
</dbReference>
<feature type="region of interest" description="Disordered" evidence="6">
    <location>
        <begin position="1"/>
        <end position="36"/>
    </location>
</feature>
<keyword evidence="4" id="KW-0804">Transcription</keyword>
<evidence type="ECO:0000256" key="4">
    <source>
        <dbReference type="ARBA" id="ARBA00023163"/>
    </source>
</evidence>